<dbReference type="Proteomes" id="UP000054783">
    <property type="component" value="Unassembled WGS sequence"/>
</dbReference>
<comment type="caution">
    <text evidence="3">The sequence shown here is derived from an EMBL/GenBank/DDBJ whole genome shotgun (WGS) entry which is preliminary data.</text>
</comment>
<evidence type="ECO:0000313" key="2">
    <source>
        <dbReference type="EMBL" id="KRY09682.1"/>
    </source>
</evidence>
<protein>
    <submittedName>
        <fullName evidence="3">Uncharacterized protein</fullName>
    </submittedName>
</protein>
<dbReference type="EMBL" id="JYDQ01000065">
    <property type="protein sequence ID" value="KRY17194.1"/>
    <property type="molecule type" value="Genomic_DNA"/>
</dbReference>
<proteinExistence type="predicted"/>
<sequence length="69" mass="8264">MSYFGRWSLAKAAANNFLPVVLDLMGISIFEMPEHFKYNRYFSDQWQVVRKTTAQQYRYIINLTDSQYT</sequence>
<organism evidence="3 4">
    <name type="scientific">Trichinella patagoniensis</name>
    <dbReference type="NCBI Taxonomy" id="990121"/>
    <lineage>
        <taxon>Eukaryota</taxon>
        <taxon>Metazoa</taxon>
        <taxon>Ecdysozoa</taxon>
        <taxon>Nematoda</taxon>
        <taxon>Enoplea</taxon>
        <taxon>Dorylaimia</taxon>
        <taxon>Trichinellida</taxon>
        <taxon>Trichinellidae</taxon>
        <taxon>Trichinella</taxon>
    </lineage>
</organism>
<evidence type="ECO:0000313" key="3">
    <source>
        <dbReference type="EMBL" id="KRY17194.1"/>
    </source>
</evidence>
<evidence type="ECO:0000313" key="1">
    <source>
        <dbReference type="EMBL" id="KRY09670.1"/>
    </source>
</evidence>
<keyword evidence="4" id="KW-1185">Reference proteome</keyword>
<accession>A0A0V0ZYJ6</accession>
<dbReference type="EMBL" id="JYDQ01000262">
    <property type="protein sequence ID" value="KRY09670.1"/>
    <property type="molecule type" value="Genomic_DNA"/>
</dbReference>
<name>A0A0V0ZYJ6_9BILA</name>
<reference evidence="3 4" key="1">
    <citation type="submission" date="2015-01" db="EMBL/GenBank/DDBJ databases">
        <title>Evolution of Trichinella species and genotypes.</title>
        <authorList>
            <person name="Korhonen P.K."/>
            <person name="Edoardo P."/>
            <person name="Giuseppe L.R."/>
            <person name="Gasser R.B."/>
        </authorList>
    </citation>
    <scope>NUCLEOTIDE SEQUENCE [LARGE SCALE GENOMIC DNA]</scope>
    <source>
        <strain evidence="3">ISS2496</strain>
    </source>
</reference>
<gene>
    <name evidence="2" type="ORF">T12_15148</name>
    <name evidence="3" type="ORF">T12_16050</name>
    <name evidence="1" type="ORF">T12_7333</name>
</gene>
<evidence type="ECO:0000313" key="4">
    <source>
        <dbReference type="Proteomes" id="UP000054783"/>
    </source>
</evidence>
<dbReference type="EMBL" id="JYDQ01000262">
    <property type="protein sequence ID" value="KRY09682.1"/>
    <property type="molecule type" value="Genomic_DNA"/>
</dbReference>
<dbReference type="AlphaFoldDB" id="A0A0V0ZYJ6"/>